<proteinExistence type="predicted"/>
<reference evidence="2 3" key="1">
    <citation type="submission" date="2014-08" db="EMBL/GenBank/DDBJ databases">
        <title>Whole genome shotgun sequence of Sphingomonas paucimobilis NBRC 13935.</title>
        <authorList>
            <person name="Hosoyama A."/>
            <person name="Hashimoto M."/>
            <person name="Hosoyama Y."/>
            <person name="Noguchi M."/>
            <person name="Uohara A."/>
            <person name="Ohji S."/>
            <person name="Katano-Makiyama Y."/>
            <person name="Ichikawa N."/>
            <person name="Kimura A."/>
            <person name="Yamazoe A."/>
            <person name="Fujita N."/>
        </authorList>
    </citation>
    <scope>NUCLEOTIDE SEQUENCE [LARGE SCALE GENOMIC DNA]</scope>
    <source>
        <strain evidence="2 3">NBRC 13935</strain>
    </source>
</reference>
<dbReference type="EMBL" id="BBJS01000033">
    <property type="protein sequence ID" value="GAN14206.1"/>
    <property type="molecule type" value="Genomic_DNA"/>
</dbReference>
<keyword evidence="1" id="KW-0812">Transmembrane</keyword>
<evidence type="ECO:0000313" key="3">
    <source>
        <dbReference type="Proteomes" id="UP000032025"/>
    </source>
</evidence>
<feature type="transmembrane region" description="Helical" evidence="1">
    <location>
        <begin position="77"/>
        <end position="98"/>
    </location>
</feature>
<organism evidence="2 3">
    <name type="scientific">Sphingomonas paucimobilis NBRC 13935</name>
    <dbReference type="NCBI Taxonomy" id="1219050"/>
    <lineage>
        <taxon>Bacteria</taxon>
        <taxon>Pseudomonadati</taxon>
        <taxon>Pseudomonadota</taxon>
        <taxon>Alphaproteobacteria</taxon>
        <taxon>Sphingomonadales</taxon>
        <taxon>Sphingomonadaceae</taxon>
        <taxon>Sphingomonas</taxon>
    </lineage>
</organism>
<sequence length="106" mass="11516">MAHNNGSSHSRYVARWLAGMALMLAGPPLTWLAILWSNPVASGLRNPAFAYGLAVLAAAPGMIGLSWLPLRRSSKWLILPLYLVAVAFVLAITLVYFICIARHDCP</sequence>
<gene>
    <name evidence="2" type="ORF">SP6_33_00070</name>
</gene>
<name>A0A0C9MU51_SPHPI</name>
<comment type="caution">
    <text evidence="2">The sequence shown here is derived from an EMBL/GenBank/DDBJ whole genome shotgun (WGS) entry which is preliminary data.</text>
</comment>
<feature type="transmembrane region" description="Helical" evidence="1">
    <location>
        <begin position="12"/>
        <end position="36"/>
    </location>
</feature>
<dbReference type="AlphaFoldDB" id="A0A0C9MU51"/>
<keyword evidence="3" id="KW-1185">Reference proteome</keyword>
<keyword evidence="1" id="KW-1133">Transmembrane helix</keyword>
<feature type="transmembrane region" description="Helical" evidence="1">
    <location>
        <begin position="48"/>
        <end position="70"/>
    </location>
</feature>
<evidence type="ECO:0000256" key="1">
    <source>
        <dbReference type="SAM" id="Phobius"/>
    </source>
</evidence>
<keyword evidence="1" id="KW-0472">Membrane</keyword>
<dbReference type="Proteomes" id="UP000032025">
    <property type="component" value="Unassembled WGS sequence"/>
</dbReference>
<evidence type="ECO:0000313" key="2">
    <source>
        <dbReference type="EMBL" id="GAN14206.1"/>
    </source>
</evidence>
<protein>
    <submittedName>
        <fullName evidence="2">DNA, contig: SP633</fullName>
    </submittedName>
</protein>
<accession>A0A0C9MU51</accession>